<keyword evidence="5 7" id="KW-1133">Transmembrane helix</keyword>
<comment type="subcellular location">
    <subcellularLocation>
        <location evidence="1">Cell membrane</location>
        <topology evidence="1">Multi-pass membrane protein</topology>
    </subcellularLocation>
</comment>
<dbReference type="InterPro" id="IPR004638">
    <property type="entry name" value="EmrB-like"/>
</dbReference>
<dbReference type="GO" id="GO:0005886">
    <property type="term" value="C:plasma membrane"/>
    <property type="evidence" value="ECO:0007669"/>
    <property type="project" value="UniProtKB-SubCell"/>
</dbReference>
<feature type="transmembrane region" description="Helical" evidence="7">
    <location>
        <begin position="136"/>
        <end position="155"/>
    </location>
</feature>
<evidence type="ECO:0000256" key="6">
    <source>
        <dbReference type="ARBA" id="ARBA00023136"/>
    </source>
</evidence>
<dbReference type="RefSeq" id="WP_090677427.1">
    <property type="nucleotide sequence ID" value="NZ_FMTT01000091.1"/>
</dbReference>
<dbReference type="PANTHER" id="PTHR42718">
    <property type="entry name" value="MAJOR FACILITATOR SUPERFAMILY MULTIDRUG TRANSPORTER MFSC"/>
    <property type="match status" value="1"/>
</dbReference>
<dbReference type="OrthoDB" id="9816041at2"/>
<evidence type="ECO:0000256" key="5">
    <source>
        <dbReference type="ARBA" id="ARBA00022989"/>
    </source>
</evidence>
<keyword evidence="10" id="KW-1185">Reference proteome</keyword>
<dbReference type="EMBL" id="FMTT01000091">
    <property type="protein sequence ID" value="SCW87395.1"/>
    <property type="molecule type" value="Genomic_DNA"/>
</dbReference>
<evidence type="ECO:0000259" key="8">
    <source>
        <dbReference type="PROSITE" id="PS50850"/>
    </source>
</evidence>
<feature type="transmembrane region" description="Helical" evidence="7">
    <location>
        <begin position="389"/>
        <end position="414"/>
    </location>
</feature>
<feature type="transmembrane region" description="Helical" evidence="7">
    <location>
        <begin position="294"/>
        <end position="315"/>
    </location>
</feature>
<gene>
    <name evidence="9" type="ORF">SAMN04487970_10911</name>
</gene>
<dbReference type="Gene3D" id="1.20.1720.10">
    <property type="entry name" value="Multidrug resistance protein D"/>
    <property type="match status" value="1"/>
</dbReference>
<dbReference type="Gene3D" id="1.20.1250.20">
    <property type="entry name" value="MFS general substrate transporter like domains"/>
    <property type="match status" value="1"/>
</dbReference>
<sequence>MDLNLQKVKRTPIMVALMMGAFVATLNETLLGNALPVLMNEFQVGATTIQWLTAAYLLIVGALIPITALIQQWLTTRQLFSAAMVTFLMGTIVAAISPTFALLLAGRVIQAIGTGLILPLLMNTLLIIYPAEKRGTIMGVLFLIFTFAPAIGPTLSGIMIEALDWRWLFYITIPFTIISILIGYYYLVNVTVLTKPKVDVLSIILSTLGFGGVVYGFSASGNEGWSDPQVYGSVIIGSLALILFVVRQLRISNPILEMRTFQFPMFSLSIILLIVVMMSMFATTSLLPMLLQSVLLVSAFQSGLIMLPGSVVNGLMSPVTGKLFDRFGAKVIIIPGLLIVSIALYLFTRLTLDSSTLQIILTHCLLMLGVALVLVPVQTYGLNKITPEYYAHGSAIFSTLQQVAGAIGTSLFIATMSARSQSHLAQSANPNDATAQLTASVAGYSDTFMLGFIFSIIAVVVSLFLRKNAKEKQAN</sequence>
<feature type="transmembrane region" description="Helical" evidence="7">
    <location>
        <begin position="230"/>
        <end position="249"/>
    </location>
</feature>
<evidence type="ECO:0000256" key="4">
    <source>
        <dbReference type="ARBA" id="ARBA00022692"/>
    </source>
</evidence>
<dbReference type="Proteomes" id="UP000198601">
    <property type="component" value="Unassembled WGS sequence"/>
</dbReference>
<dbReference type="InterPro" id="IPR011701">
    <property type="entry name" value="MFS"/>
</dbReference>
<evidence type="ECO:0000313" key="9">
    <source>
        <dbReference type="EMBL" id="SCW87395.1"/>
    </source>
</evidence>
<dbReference type="AlphaFoldDB" id="A0A1G4U386"/>
<evidence type="ECO:0000256" key="7">
    <source>
        <dbReference type="SAM" id="Phobius"/>
    </source>
</evidence>
<feature type="transmembrane region" description="Helical" evidence="7">
    <location>
        <begin position="447"/>
        <end position="465"/>
    </location>
</feature>
<feature type="transmembrane region" description="Helical" evidence="7">
    <location>
        <begin position="109"/>
        <end position="129"/>
    </location>
</feature>
<feature type="transmembrane region" description="Helical" evidence="7">
    <location>
        <begin position="327"/>
        <end position="347"/>
    </location>
</feature>
<organism evidence="9 10">
    <name type="scientific">Paenibacillus tianmuensis</name>
    <dbReference type="NCBI Taxonomy" id="624147"/>
    <lineage>
        <taxon>Bacteria</taxon>
        <taxon>Bacillati</taxon>
        <taxon>Bacillota</taxon>
        <taxon>Bacilli</taxon>
        <taxon>Bacillales</taxon>
        <taxon>Paenibacillaceae</taxon>
        <taxon>Paenibacillus</taxon>
    </lineage>
</organism>
<feature type="transmembrane region" description="Helical" evidence="7">
    <location>
        <begin position="200"/>
        <end position="218"/>
    </location>
</feature>
<accession>A0A1G4U386</accession>
<protein>
    <submittedName>
        <fullName evidence="9">MFS transporter, DHA2 family, lincomycin resistance protein</fullName>
    </submittedName>
</protein>
<keyword evidence="6 7" id="KW-0472">Membrane</keyword>
<dbReference type="NCBIfam" id="TIGR00711">
    <property type="entry name" value="efflux_EmrB"/>
    <property type="match status" value="1"/>
</dbReference>
<feature type="transmembrane region" description="Helical" evidence="7">
    <location>
        <begin position="51"/>
        <end position="70"/>
    </location>
</feature>
<evidence type="ECO:0000256" key="3">
    <source>
        <dbReference type="ARBA" id="ARBA00022475"/>
    </source>
</evidence>
<keyword evidence="3" id="KW-1003">Cell membrane</keyword>
<dbReference type="CDD" id="cd17503">
    <property type="entry name" value="MFS_LmrB_MDR_like"/>
    <property type="match status" value="1"/>
</dbReference>
<feature type="transmembrane region" description="Helical" evidence="7">
    <location>
        <begin position="167"/>
        <end position="188"/>
    </location>
</feature>
<dbReference type="PANTHER" id="PTHR42718:SF43">
    <property type="entry name" value="LINCOMYCIN RESISTANCE PROTEIN LMRB"/>
    <property type="match status" value="1"/>
</dbReference>
<keyword evidence="4 7" id="KW-0812">Transmembrane</keyword>
<feature type="domain" description="Major facilitator superfamily (MFS) profile" evidence="8">
    <location>
        <begin position="13"/>
        <end position="470"/>
    </location>
</feature>
<reference evidence="10" key="1">
    <citation type="submission" date="2016-10" db="EMBL/GenBank/DDBJ databases">
        <authorList>
            <person name="Varghese N."/>
            <person name="Submissions S."/>
        </authorList>
    </citation>
    <scope>NUCLEOTIDE SEQUENCE [LARGE SCALE GENOMIC DNA]</scope>
    <source>
        <strain evidence="10">CGMCC 1.8946</strain>
    </source>
</reference>
<dbReference type="SUPFAM" id="SSF103473">
    <property type="entry name" value="MFS general substrate transporter"/>
    <property type="match status" value="1"/>
</dbReference>
<proteinExistence type="predicted"/>
<feature type="transmembrane region" description="Helical" evidence="7">
    <location>
        <begin position="261"/>
        <end position="282"/>
    </location>
</feature>
<evidence type="ECO:0000256" key="2">
    <source>
        <dbReference type="ARBA" id="ARBA00022448"/>
    </source>
</evidence>
<evidence type="ECO:0000256" key="1">
    <source>
        <dbReference type="ARBA" id="ARBA00004651"/>
    </source>
</evidence>
<dbReference type="InterPro" id="IPR020846">
    <property type="entry name" value="MFS_dom"/>
</dbReference>
<feature type="transmembrane region" description="Helical" evidence="7">
    <location>
        <begin position="82"/>
        <end position="103"/>
    </location>
</feature>
<name>A0A1G4U386_9BACL</name>
<keyword evidence="2" id="KW-0813">Transport</keyword>
<dbReference type="Pfam" id="PF07690">
    <property type="entry name" value="MFS_1"/>
    <property type="match status" value="1"/>
</dbReference>
<feature type="transmembrane region" description="Helical" evidence="7">
    <location>
        <begin position="359"/>
        <end position="377"/>
    </location>
</feature>
<evidence type="ECO:0000313" key="10">
    <source>
        <dbReference type="Proteomes" id="UP000198601"/>
    </source>
</evidence>
<dbReference type="InterPro" id="IPR036259">
    <property type="entry name" value="MFS_trans_sf"/>
</dbReference>
<feature type="transmembrane region" description="Helical" evidence="7">
    <location>
        <begin position="12"/>
        <end position="31"/>
    </location>
</feature>
<dbReference type="PROSITE" id="PS50850">
    <property type="entry name" value="MFS"/>
    <property type="match status" value="1"/>
</dbReference>
<dbReference type="STRING" id="624147.SAMN04487970_10911"/>
<dbReference type="GO" id="GO:0022857">
    <property type="term" value="F:transmembrane transporter activity"/>
    <property type="evidence" value="ECO:0007669"/>
    <property type="project" value="InterPro"/>
</dbReference>